<dbReference type="NCBIfam" id="TIGR02246">
    <property type="entry name" value="SgcJ/EcaC family oxidoreductase"/>
    <property type="match status" value="1"/>
</dbReference>
<dbReference type="Pfam" id="PF14534">
    <property type="entry name" value="DUF4440"/>
    <property type="match status" value="1"/>
</dbReference>
<dbReference type="InterPro" id="IPR011944">
    <property type="entry name" value="Steroid_delta5-4_isomerase"/>
</dbReference>
<dbReference type="SUPFAM" id="SSF54427">
    <property type="entry name" value="NTF2-like"/>
    <property type="match status" value="1"/>
</dbReference>
<reference evidence="3 4" key="1">
    <citation type="submission" date="2017-02" db="EMBL/GenBank/DDBJ databases">
        <title>Draft genome sequence of Moraxella porci CCUG 54912T type strain.</title>
        <authorList>
            <person name="Salva-Serra F."/>
            <person name="Engstrom-Jakobsson H."/>
            <person name="Thorell K."/>
            <person name="Jaen-Luchoro D."/>
            <person name="Gonzales-Siles L."/>
            <person name="Karlsson R."/>
            <person name="Yazdan S."/>
            <person name="Boulund F."/>
            <person name="Johnning A."/>
            <person name="Engstrand L."/>
            <person name="Kristiansson E."/>
            <person name="Moore E."/>
        </authorList>
    </citation>
    <scope>NUCLEOTIDE SEQUENCE [LARGE SCALE GENOMIC DNA]</scope>
    <source>
        <strain evidence="3 4">CCUG 54912</strain>
    </source>
</reference>
<dbReference type="STRING" id="573983.B0681_04040"/>
<evidence type="ECO:0000256" key="1">
    <source>
        <dbReference type="SAM" id="SignalP"/>
    </source>
</evidence>
<sequence>MKYTLKSLAIPMAAVMLSACAATPSVTQPVIVSTNTPSVTQQANEAAVRAVMQRYQQAMRTADVDGIASVLHPDVVTTFQDRLTAKGKAQVLQNYQGTFAAMDFGTIDYVIDDIVVDDQLAMVATIHPVGSYVTNKKDGSRHLDHNRELFILKHSQGDWLIYRYMYNQTPEQAR</sequence>
<gene>
    <name evidence="3" type="ORF">B0681_04040</name>
</gene>
<dbReference type="EMBL" id="MUYV01000004">
    <property type="protein sequence ID" value="OOS25856.1"/>
    <property type="molecule type" value="Genomic_DNA"/>
</dbReference>
<organism evidence="3 4">
    <name type="scientific">Moraxella porci DSM 25326</name>
    <dbReference type="NCBI Taxonomy" id="573983"/>
    <lineage>
        <taxon>Bacteria</taxon>
        <taxon>Pseudomonadati</taxon>
        <taxon>Pseudomonadota</taxon>
        <taxon>Gammaproteobacteria</taxon>
        <taxon>Moraxellales</taxon>
        <taxon>Moraxellaceae</taxon>
        <taxon>Moraxella</taxon>
    </lineage>
</organism>
<keyword evidence="1" id="KW-0732">Signal</keyword>
<feature type="domain" description="DUF4440" evidence="2">
    <location>
        <begin position="48"/>
        <end position="161"/>
    </location>
</feature>
<keyword evidence="4" id="KW-1185">Reference proteome</keyword>
<name>A0A1T0CU33_9GAMM</name>
<dbReference type="Proteomes" id="UP000190683">
    <property type="component" value="Unassembled WGS sequence"/>
</dbReference>
<dbReference type="PROSITE" id="PS51257">
    <property type="entry name" value="PROKAR_LIPOPROTEIN"/>
    <property type="match status" value="1"/>
</dbReference>
<evidence type="ECO:0000259" key="2">
    <source>
        <dbReference type="Pfam" id="PF14534"/>
    </source>
</evidence>
<dbReference type="Gene3D" id="3.10.450.50">
    <property type="match status" value="1"/>
</dbReference>
<evidence type="ECO:0000313" key="3">
    <source>
        <dbReference type="EMBL" id="OOS25856.1"/>
    </source>
</evidence>
<proteinExistence type="predicted"/>
<feature type="signal peptide" evidence="1">
    <location>
        <begin position="1"/>
        <end position="21"/>
    </location>
</feature>
<accession>A0A1T0CU33</accession>
<dbReference type="RefSeq" id="WP_078317472.1">
    <property type="nucleotide sequence ID" value="NZ_MUYV01000004.1"/>
</dbReference>
<feature type="chain" id="PRO_5011961620" description="DUF4440 domain-containing protein" evidence="1">
    <location>
        <begin position="22"/>
        <end position="174"/>
    </location>
</feature>
<dbReference type="InterPro" id="IPR027843">
    <property type="entry name" value="DUF4440"/>
</dbReference>
<dbReference type="AlphaFoldDB" id="A0A1T0CU33"/>
<evidence type="ECO:0000313" key="4">
    <source>
        <dbReference type="Proteomes" id="UP000190683"/>
    </source>
</evidence>
<dbReference type="InterPro" id="IPR032710">
    <property type="entry name" value="NTF2-like_dom_sf"/>
</dbReference>
<comment type="caution">
    <text evidence="3">The sequence shown here is derived from an EMBL/GenBank/DDBJ whole genome shotgun (WGS) entry which is preliminary data.</text>
</comment>
<protein>
    <recommendedName>
        <fullName evidence="2">DUF4440 domain-containing protein</fullName>
    </recommendedName>
</protein>